<reference evidence="5 6" key="1">
    <citation type="submission" date="2018-08" db="EMBL/GenBank/DDBJ databases">
        <title>The draft genome squence of Brumimicrobium sp. N62.</title>
        <authorList>
            <person name="Du Z.-J."/>
            <person name="Luo H.-R."/>
        </authorList>
    </citation>
    <scope>NUCLEOTIDE SEQUENCE [LARGE SCALE GENOMIC DNA]</scope>
    <source>
        <strain evidence="5 6">N62</strain>
    </source>
</reference>
<evidence type="ECO:0000256" key="3">
    <source>
        <dbReference type="ARBA" id="ARBA00022691"/>
    </source>
</evidence>
<dbReference type="CDD" id="cd02440">
    <property type="entry name" value="AdoMet_MTases"/>
    <property type="match status" value="1"/>
</dbReference>
<feature type="domain" description="S-adenosylmethionine-dependent methyltransferase" evidence="4">
    <location>
        <begin position="62"/>
        <end position="237"/>
    </location>
</feature>
<sequence>MAEKTYSEDWSDYELIDAGNERKLERWGNVVTIRPERQAYFKPGMPVEEWNEIAHLEFVPKGNTAGKWIQRQKLPPEDWKIKFKDLTFNLETTKFKHVGLFPEQATNWNLILKHLSPGMKMLNLFAYTGAASIVGKSKGADVTHVDSVKQLISWARTNMEDSQLEDIRWIHEDAMKFAERALKRGNQYHLIVMDPPAWGIGAKKEKWKIEQKLEGLIEIASKLLLPGGLLILNTYSPKVKLKEINYFAKKHFEKVELSELWKKTYTGKDMFFGHLLRAYKN</sequence>
<dbReference type="Proteomes" id="UP000257127">
    <property type="component" value="Unassembled WGS sequence"/>
</dbReference>
<dbReference type="Pfam" id="PF10672">
    <property type="entry name" value="Methyltrans_SAM"/>
    <property type="match status" value="1"/>
</dbReference>
<keyword evidence="3" id="KW-0949">S-adenosyl-L-methionine</keyword>
<dbReference type="InterPro" id="IPR019614">
    <property type="entry name" value="SAM-dep_methyl-trfase"/>
</dbReference>
<evidence type="ECO:0000313" key="5">
    <source>
        <dbReference type="EMBL" id="RFC54402.1"/>
    </source>
</evidence>
<dbReference type="Gene3D" id="2.60.40.1180">
    <property type="entry name" value="Golgi alpha-mannosidase II"/>
    <property type="match status" value="1"/>
</dbReference>
<name>A0A3E1EXX5_9FLAO</name>
<dbReference type="GO" id="GO:0008168">
    <property type="term" value="F:methyltransferase activity"/>
    <property type="evidence" value="ECO:0007669"/>
    <property type="project" value="UniProtKB-KW"/>
</dbReference>
<keyword evidence="6" id="KW-1185">Reference proteome</keyword>
<protein>
    <submittedName>
        <fullName evidence="5">SAM-dependent methyltransferase</fullName>
    </submittedName>
</protein>
<dbReference type="Gene3D" id="3.40.50.150">
    <property type="entry name" value="Vaccinia Virus protein VP39"/>
    <property type="match status" value="1"/>
</dbReference>
<dbReference type="InterPro" id="IPR029063">
    <property type="entry name" value="SAM-dependent_MTases_sf"/>
</dbReference>
<dbReference type="PANTHER" id="PTHR43042:SF2">
    <property type="entry name" value="SAM-DEPENDENT METHYLTRANSFERASE"/>
    <property type="match status" value="1"/>
</dbReference>
<keyword evidence="2 5" id="KW-0808">Transferase</keyword>
<evidence type="ECO:0000256" key="1">
    <source>
        <dbReference type="ARBA" id="ARBA00022603"/>
    </source>
</evidence>
<dbReference type="OrthoDB" id="9805492at2"/>
<dbReference type="GO" id="GO:0032259">
    <property type="term" value="P:methylation"/>
    <property type="evidence" value="ECO:0007669"/>
    <property type="project" value="UniProtKB-KW"/>
</dbReference>
<evidence type="ECO:0000259" key="4">
    <source>
        <dbReference type="Pfam" id="PF10672"/>
    </source>
</evidence>
<keyword evidence="1 5" id="KW-0489">Methyltransferase</keyword>
<accession>A0A3E1EXX5</accession>
<dbReference type="PANTHER" id="PTHR43042">
    <property type="entry name" value="SAM-DEPENDENT METHYLTRANSFERASE"/>
    <property type="match status" value="1"/>
</dbReference>
<dbReference type="SUPFAM" id="SSF53335">
    <property type="entry name" value="S-adenosyl-L-methionine-dependent methyltransferases"/>
    <property type="match status" value="1"/>
</dbReference>
<comment type="caution">
    <text evidence="5">The sequence shown here is derived from an EMBL/GenBank/DDBJ whole genome shotgun (WGS) entry which is preliminary data.</text>
</comment>
<evidence type="ECO:0000313" key="6">
    <source>
        <dbReference type="Proteomes" id="UP000257127"/>
    </source>
</evidence>
<organism evidence="5 6">
    <name type="scientific">Brumimicrobium aurantiacum</name>
    <dbReference type="NCBI Taxonomy" id="1737063"/>
    <lineage>
        <taxon>Bacteria</taxon>
        <taxon>Pseudomonadati</taxon>
        <taxon>Bacteroidota</taxon>
        <taxon>Flavobacteriia</taxon>
        <taxon>Flavobacteriales</taxon>
        <taxon>Crocinitomicaceae</taxon>
        <taxon>Brumimicrobium</taxon>
    </lineage>
</organism>
<dbReference type="InterPro" id="IPR013780">
    <property type="entry name" value="Glyco_hydro_b"/>
</dbReference>
<dbReference type="RefSeq" id="WP_116880803.1">
    <property type="nucleotide sequence ID" value="NZ_QURB01000004.1"/>
</dbReference>
<dbReference type="AlphaFoldDB" id="A0A3E1EXX5"/>
<proteinExistence type="predicted"/>
<dbReference type="EMBL" id="QURB01000004">
    <property type="protein sequence ID" value="RFC54402.1"/>
    <property type="molecule type" value="Genomic_DNA"/>
</dbReference>
<evidence type="ECO:0000256" key="2">
    <source>
        <dbReference type="ARBA" id="ARBA00022679"/>
    </source>
</evidence>
<gene>
    <name evidence="5" type="ORF">DXU93_08220</name>
</gene>